<dbReference type="STRING" id="1745343.A0A2J6QPC4"/>
<sequence length="571" mass="62948">MASNGKHDEPFPPYSPHVEFQDPFASVEGGIGSLKINAAELNKAHASSNAASTICAQCSISDGGIDSMAASSRISTTSLTTLDFQEILPSIFLSSESAKEDVAIRSLSLIPGSSEILMFPTAELDHLERVGSDTPTSRGSSSPLETDLTPRPSSRIGDGGRGASLDGGVDLPNSHGARLSPIPFTTSPASITRPASIAASMQSYKPYDCADDVWNIEMLREMTDVVREALPLGSIPSASVETLSEILKALLIDEQGLSNTFGLDTVALTYFDKTLDAILSQTTRNTALADPGIQELFLQATSLQHRWQQRFKERYFSIDDVRIKDIRENTLHDLTLNEQDWKTGQMWLVGHNEPISHQQGDLGFEVGSWWLNIACAFRDGIVSGVDERATKGPYNVTALPLLSGEEVEGPTLNMCEYIKRGTSKEMPFSILGNRGGPIRILRGHALKSKFAPKIGVRYDGLYIVKQYGHKLVNAKNNIYQCRLILERLAGQKSINDTILLPKPSQMDAWALYIRIIGDHIRARQGDVAFSEWKELLDRETMDKEEFLQQKALEASFPRYKVLKRKQFASKD</sequence>
<name>A0A2J6QPC4_9HELO</name>
<dbReference type="Proteomes" id="UP000235672">
    <property type="component" value="Unassembled WGS sequence"/>
</dbReference>
<dbReference type="EMBL" id="KZ613464">
    <property type="protein sequence ID" value="PMD28116.1"/>
    <property type="molecule type" value="Genomic_DNA"/>
</dbReference>
<dbReference type="Gene3D" id="2.30.280.10">
    <property type="entry name" value="SRA-YDG"/>
    <property type="match status" value="1"/>
</dbReference>
<evidence type="ECO:0000256" key="1">
    <source>
        <dbReference type="SAM" id="MobiDB-lite"/>
    </source>
</evidence>
<protein>
    <submittedName>
        <fullName evidence="2">Uncharacterized protein</fullName>
    </submittedName>
</protein>
<feature type="compositionally biased region" description="Polar residues" evidence="1">
    <location>
        <begin position="133"/>
        <end position="144"/>
    </location>
</feature>
<dbReference type="AlphaFoldDB" id="A0A2J6QPC4"/>
<evidence type="ECO:0000313" key="3">
    <source>
        <dbReference type="Proteomes" id="UP000235672"/>
    </source>
</evidence>
<gene>
    <name evidence="2" type="ORF">NA56DRAFT_1413</name>
</gene>
<proteinExistence type="predicted"/>
<dbReference type="InterPro" id="IPR015947">
    <property type="entry name" value="PUA-like_sf"/>
</dbReference>
<dbReference type="OrthoDB" id="3244603at2759"/>
<dbReference type="SUPFAM" id="SSF88697">
    <property type="entry name" value="PUA domain-like"/>
    <property type="match status" value="1"/>
</dbReference>
<reference evidence="2 3" key="1">
    <citation type="submission" date="2016-05" db="EMBL/GenBank/DDBJ databases">
        <title>A degradative enzymes factory behind the ericoid mycorrhizal symbiosis.</title>
        <authorList>
            <consortium name="DOE Joint Genome Institute"/>
            <person name="Martino E."/>
            <person name="Morin E."/>
            <person name="Grelet G."/>
            <person name="Kuo A."/>
            <person name="Kohler A."/>
            <person name="Daghino S."/>
            <person name="Barry K."/>
            <person name="Choi C."/>
            <person name="Cichocki N."/>
            <person name="Clum A."/>
            <person name="Copeland A."/>
            <person name="Hainaut M."/>
            <person name="Haridas S."/>
            <person name="Labutti K."/>
            <person name="Lindquist E."/>
            <person name="Lipzen A."/>
            <person name="Khouja H.-R."/>
            <person name="Murat C."/>
            <person name="Ohm R."/>
            <person name="Olson A."/>
            <person name="Spatafora J."/>
            <person name="Veneault-Fourrey C."/>
            <person name="Henrissat B."/>
            <person name="Grigoriev I."/>
            <person name="Martin F."/>
            <person name="Perotto S."/>
        </authorList>
    </citation>
    <scope>NUCLEOTIDE SEQUENCE [LARGE SCALE GENOMIC DNA]</scope>
    <source>
        <strain evidence="2 3">UAMH 7357</strain>
    </source>
</reference>
<keyword evidence="3" id="KW-1185">Reference proteome</keyword>
<dbReference type="InterPro" id="IPR036987">
    <property type="entry name" value="SRA-YDG_sf"/>
</dbReference>
<accession>A0A2J6QPC4</accession>
<feature type="region of interest" description="Disordered" evidence="1">
    <location>
        <begin position="130"/>
        <end position="182"/>
    </location>
</feature>
<organism evidence="2 3">
    <name type="scientific">Hyaloscypha hepaticicola</name>
    <dbReference type="NCBI Taxonomy" id="2082293"/>
    <lineage>
        <taxon>Eukaryota</taxon>
        <taxon>Fungi</taxon>
        <taxon>Dikarya</taxon>
        <taxon>Ascomycota</taxon>
        <taxon>Pezizomycotina</taxon>
        <taxon>Leotiomycetes</taxon>
        <taxon>Helotiales</taxon>
        <taxon>Hyaloscyphaceae</taxon>
        <taxon>Hyaloscypha</taxon>
    </lineage>
</organism>
<evidence type="ECO:0000313" key="2">
    <source>
        <dbReference type="EMBL" id="PMD28116.1"/>
    </source>
</evidence>